<dbReference type="RefSeq" id="WP_250194791.1">
    <property type="nucleotide sequence ID" value="NZ_CP097635.1"/>
</dbReference>
<dbReference type="InterPro" id="IPR015424">
    <property type="entry name" value="PyrdxlP-dep_Trfase"/>
</dbReference>
<dbReference type="InterPro" id="IPR015422">
    <property type="entry name" value="PyrdxlP-dep_Trfase_small"/>
</dbReference>
<feature type="domain" description="Aminotransferase class V" evidence="2">
    <location>
        <begin position="95"/>
        <end position="456"/>
    </location>
</feature>
<evidence type="ECO:0000256" key="1">
    <source>
        <dbReference type="ARBA" id="ARBA00022898"/>
    </source>
</evidence>
<dbReference type="InterPro" id="IPR015421">
    <property type="entry name" value="PyrdxlP-dep_Trfase_major"/>
</dbReference>
<name>A0ABY4S495_AQUTE</name>
<dbReference type="Pfam" id="PF00266">
    <property type="entry name" value="Aminotran_5"/>
    <property type="match status" value="1"/>
</dbReference>
<sequence>MSEHHDPLMSTAQPEAGRRRFFRLVGAGAGTLAAGTLPLVSPQAFAATNHVMGEPQPAFALDPSILYMNVGTTGSTPVHLLKAFDDYNREVARNPRETLGGTTPMRQAIAAGFGCETEELVMTYNTTDGMNKILAGVELNAGDEIITTNHEHPGGNGPMNLLAWRKGVVIKRVELPVGNNQTAQDYVNLFAAAITAKTKAFVFSAPTFLTGTMLPYKRLAMLAQQNNIMTIVDGAHATGMFNIKFHETGIDFWGCSGHKWQCGPGGTGILYIRNRVSSFNPRPLFNFWPTNTNNTALTGPRTNANAASYQIGTRVQSIGNPNYPMLKVLSECCTWWDEIGRAAIEAHDLALSAYLKQKIAQVWGTAKLYSPMGDPELVSALTSFNPFHGPSLALAAGSGAATAESAQSSTFVERLRTQYGIVIRNTAVPVPGSTAAHHPVRISTHLFHSTQDVDRLVASMRELTKLMLAGR</sequence>
<dbReference type="InterPro" id="IPR006311">
    <property type="entry name" value="TAT_signal"/>
</dbReference>
<evidence type="ECO:0000313" key="4">
    <source>
        <dbReference type="Proteomes" id="UP001056201"/>
    </source>
</evidence>
<dbReference type="PANTHER" id="PTHR43092:SF6">
    <property type="entry name" value="BLR1280 PROTEIN"/>
    <property type="match status" value="1"/>
</dbReference>
<keyword evidence="3" id="KW-0032">Aminotransferase</keyword>
<keyword evidence="4" id="KW-1185">Reference proteome</keyword>
<dbReference type="SUPFAM" id="SSF53383">
    <property type="entry name" value="PLP-dependent transferases"/>
    <property type="match status" value="1"/>
</dbReference>
<evidence type="ECO:0000313" key="3">
    <source>
        <dbReference type="EMBL" id="URI06528.1"/>
    </source>
</evidence>
<dbReference type="EMBL" id="CP097635">
    <property type="protein sequence ID" value="URI06528.1"/>
    <property type="molecule type" value="Genomic_DNA"/>
</dbReference>
<protein>
    <submittedName>
        <fullName evidence="3">Aminotransferase class V-fold PLP-dependent enzyme</fullName>
    </submittedName>
</protein>
<keyword evidence="1" id="KW-0663">Pyridoxal phosphate</keyword>
<reference evidence="3" key="1">
    <citation type="submission" date="2022-05" db="EMBL/GenBank/DDBJ databases">
        <title>An RpoN-dependent PEP-CTERM gene is involved in floc formation of an Aquincola tertiaricarbonis strain.</title>
        <authorList>
            <person name="Qiu D."/>
            <person name="Xia M."/>
        </authorList>
    </citation>
    <scope>NUCLEOTIDE SEQUENCE</scope>
    <source>
        <strain evidence="3">RN12</strain>
    </source>
</reference>
<dbReference type="Gene3D" id="3.40.640.10">
    <property type="entry name" value="Type I PLP-dependent aspartate aminotransferase-like (Major domain)"/>
    <property type="match status" value="1"/>
</dbReference>
<dbReference type="GO" id="GO:0008483">
    <property type="term" value="F:transaminase activity"/>
    <property type="evidence" value="ECO:0007669"/>
    <property type="project" value="UniProtKB-KW"/>
</dbReference>
<dbReference type="PANTHER" id="PTHR43092">
    <property type="entry name" value="L-CYSTEINE DESULFHYDRASE"/>
    <property type="match status" value="1"/>
</dbReference>
<gene>
    <name evidence="3" type="ORF">MW290_11485</name>
</gene>
<dbReference type="Gene3D" id="3.90.1150.10">
    <property type="entry name" value="Aspartate Aminotransferase, domain 1"/>
    <property type="match status" value="1"/>
</dbReference>
<organism evidence="3 4">
    <name type="scientific">Aquincola tertiaricarbonis</name>
    <dbReference type="NCBI Taxonomy" id="391953"/>
    <lineage>
        <taxon>Bacteria</taxon>
        <taxon>Pseudomonadati</taxon>
        <taxon>Pseudomonadota</taxon>
        <taxon>Betaproteobacteria</taxon>
        <taxon>Burkholderiales</taxon>
        <taxon>Sphaerotilaceae</taxon>
        <taxon>Aquincola</taxon>
    </lineage>
</organism>
<proteinExistence type="predicted"/>
<dbReference type="Proteomes" id="UP001056201">
    <property type="component" value="Chromosome 1"/>
</dbReference>
<accession>A0ABY4S495</accession>
<dbReference type="InterPro" id="IPR000192">
    <property type="entry name" value="Aminotrans_V_dom"/>
</dbReference>
<keyword evidence="3" id="KW-0808">Transferase</keyword>
<evidence type="ECO:0000259" key="2">
    <source>
        <dbReference type="Pfam" id="PF00266"/>
    </source>
</evidence>
<dbReference type="PROSITE" id="PS51318">
    <property type="entry name" value="TAT"/>
    <property type="match status" value="1"/>
</dbReference>